<evidence type="ECO:0000313" key="2">
    <source>
        <dbReference type="WBParaSite" id="ES5_v2.g15853.t1"/>
    </source>
</evidence>
<protein>
    <submittedName>
        <fullName evidence="2">Aminoacyl-transfer RNA synthetases class-II family profile domain-containing protein</fullName>
    </submittedName>
</protein>
<dbReference type="WBParaSite" id="ES5_v2.g15853.t1">
    <property type="protein sequence ID" value="ES5_v2.g15853.t1"/>
    <property type="gene ID" value="ES5_v2.g15853"/>
</dbReference>
<accession>A0AC34FGA3</accession>
<name>A0AC34FGA3_9BILA</name>
<dbReference type="Proteomes" id="UP000887579">
    <property type="component" value="Unplaced"/>
</dbReference>
<organism evidence="1 2">
    <name type="scientific">Panagrolaimus sp. ES5</name>
    <dbReference type="NCBI Taxonomy" id="591445"/>
    <lineage>
        <taxon>Eukaryota</taxon>
        <taxon>Metazoa</taxon>
        <taxon>Ecdysozoa</taxon>
        <taxon>Nematoda</taxon>
        <taxon>Chromadorea</taxon>
        <taxon>Rhabditida</taxon>
        <taxon>Tylenchina</taxon>
        <taxon>Panagrolaimomorpha</taxon>
        <taxon>Panagrolaimoidea</taxon>
        <taxon>Panagrolaimidae</taxon>
        <taxon>Panagrolaimus</taxon>
    </lineage>
</organism>
<sequence>MNASLKQISKINRILKPIENVAVQGWVLKEHRTSKVTFIHIKDGYSNETVQVVVPKEVEQNIGIGSAIEIVGKWRESMGKQQAMELYANKCRIWGKDEGQPLTENADYIRTQLHPLTENADYIRTQLHLRSKHPQFANILRLRSQVNLLTHQYFTQRNYIHIDTPLISANDCEGAGEAFKISSPDDPDFFGEGDKYLPVSGQLHLEAMTTGIPRVYTLNTAFRAEKSLSRQHLAEFRMLEVERAFTDSVDDLCDEVEGYVKFVATEIQELFQKCADISAFQDPYLENTINFFVESLEASNFPRLKYDEVVNLLQKHGESVNKGLNKAQELLLVDICKSPIFIYNYPSDQKPFYMQRSNDGKEALCFDLLAPFVGELAGGSLREPDINIMKSRQDSQSLNWYYELRTRGTPHTGGFGLGMDRLMQTLFGIANIKDTMVKFKRRYYLVEDIENNTANISHTAIFAAVSAKIAELYGDFGHAAVANKFGRHPINAPAGMLVIKAPAEYAYMVDAALPFVSSVGGKHVQLVLLRRSSTIRSLYLLAWKLHNRRLQAEAAITNDPEIIKTLAKTAGAGVPGHKLKRIWDQN</sequence>
<evidence type="ECO:0000313" key="1">
    <source>
        <dbReference type="Proteomes" id="UP000887579"/>
    </source>
</evidence>
<proteinExistence type="predicted"/>
<reference evidence="2" key="1">
    <citation type="submission" date="2022-11" db="UniProtKB">
        <authorList>
            <consortium name="WormBaseParasite"/>
        </authorList>
    </citation>
    <scope>IDENTIFICATION</scope>
</reference>